<protein>
    <recommendedName>
        <fullName evidence="1">Condensation domain-containing protein</fullName>
    </recommendedName>
</protein>
<dbReference type="GO" id="GO:0043041">
    <property type="term" value="P:amino acid activation for nonribosomal peptide biosynthetic process"/>
    <property type="evidence" value="ECO:0007669"/>
    <property type="project" value="TreeGrafter"/>
</dbReference>
<evidence type="ECO:0000259" key="1">
    <source>
        <dbReference type="Pfam" id="PF00668"/>
    </source>
</evidence>
<organism evidence="2 3">
    <name type="scientific">Alectoria fallacina</name>
    <dbReference type="NCBI Taxonomy" id="1903189"/>
    <lineage>
        <taxon>Eukaryota</taxon>
        <taxon>Fungi</taxon>
        <taxon>Dikarya</taxon>
        <taxon>Ascomycota</taxon>
        <taxon>Pezizomycotina</taxon>
        <taxon>Lecanoromycetes</taxon>
        <taxon>OSLEUM clade</taxon>
        <taxon>Lecanoromycetidae</taxon>
        <taxon>Lecanorales</taxon>
        <taxon>Lecanorineae</taxon>
        <taxon>Parmeliaceae</taxon>
        <taxon>Alectoria</taxon>
    </lineage>
</organism>
<dbReference type="Pfam" id="PF00668">
    <property type="entry name" value="Condensation"/>
    <property type="match status" value="1"/>
</dbReference>
<gene>
    <name evidence="2" type="ORF">ALECFALPRED_001178</name>
</gene>
<dbReference type="PANTHER" id="PTHR45527">
    <property type="entry name" value="NONRIBOSOMAL PEPTIDE SYNTHETASE"/>
    <property type="match status" value="1"/>
</dbReference>
<dbReference type="Proteomes" id="UP000664203">
    <property type="component" value="Unassembled WGS sequence"/>
</dbReference>
<dbReference type="AlphaFoldDB" id="A0A8H3JAH3"/>
<proteinExistence type="predicted"/>
<dbReference type="Gene3D" id="3.30.559.10">
    <property type="entry name" value="Chloramphenicol acetyltransferase-like domain"/>
    <property type="match status" value="1"/>
</dbReference>
<dbReference type="InterPro" id="IPR001242">
    <property type="entry name" value="Condensation_dom"/>
</dbReference>
<evidence type="ECO:0000313" key="3">
    <source>
        <dbReference type="Proteomes" id="UP000664203"/>
    </source>
</evidence>
<feature type="domain" description="Condensation" evidence="1">
    <location>
        <begin position="35"/>
        <end position="212"/>
    </location>
</feature>
<name>A0A8H3JAH3_9LECA</name>
<sequence length="482" mass="54627">MDGESRTVINSQNADTTKIVGACAEACGVAYKIVEKICPASPEQAHRMNHHIETGSSYMMQTVLHYEGDLNESFLLRVLSAIRSKNHVLRTRLVKYEGQVYQVVLRDSIVFQSGAANLHGYLAQNSQTRMDYGTPLSRYAFIREPRGEAFFVWTAHCSAFDAWTLRLIFDDLQSACSDLGAYAKLPPRPPYGRYARWLDSSVDEAGFSFWLTRHTSFDNLVHKFPVLGPVCIPSTSTMKTKKLLHLPKIKDTEFNLPIMGHTAWALTIAKCLIQECPPLTSEDISFISISSVRKSNVPGIRHMMGPISARVPLRVRVFPNLSIENLMRDIETQFSSMIGFEHCAMRALSKECGFKNMLKQAVFNWNPPDSDLSCKRIVCYDKEVVPAILAYREDLSVPFAHDFGLMYEVYEHGEHITIYATWDQYLVSPDLISRLSEDFESFLTSIIKTRGATVLDLLSKNRMCQSEKVLSFRPQRAELPPE</sequence>
<dbReference type="GO" id="GO:0031177">
    <property type="term" value="F:phosphopantetheine binding"/>
    <property type="evidence" value="ECO:0007669"/>
    <property type="project" value="TreeGrafter"/>
</dbReference>
<dbReference type="SUPFAM" id="SSF52777">
    <property type="entry name" value="CoA-dependent acyltransferases"/>
    <property type="match status" value="2"/>
</dbReference>
<accession>A0A8H3JAH3</accession>
<dbReference type="EMBL" id="CAJPDR010001221">
    <property type="protein sequence ID" value="CAF9943736.1"/>
    <property type="molecule type" value="Genomic_DNA"/>
</dbReference>
<evidence type="ECO:0000313" key="2">
    <source>
        <dbReference type="EMBL" id="CAF9943736.1"/>
    </source>
</evidence>
<dbReference type="PANTHER" id="PTHR45527:SF1">
    <property type="entry name" value="FATTY ACID SYNTHASE"/>
    <property type="match status" value="1"/>
</dbReference>
<dbReference type="Gene3D" id="3.30.559.30">
    <property type="entry name" value="Nonribosomal peptide synthetase, condensation domain"/>
    <property type="match status" value="1"/>
</dbReference>
<dbReference type="GO" id="GO:0044550">
    <property type="term" value="P:secondary metabolite biosynthetic process"/>
    <property type="evidence" value="ECO:0007669"/>
    <property type="project" value="TreeGrafter"/>
</dbReference>
<dbReference type="GO" id="GO:0003824">
    <property type="term" value="F:catalytic activity"/>
    <property type="evidence" value="ECO:0007669"/>
    <property type="project" value="InterPro"/>
</dbReference>
<dbReference type="GO" id="GO:0005737">
    <property type="term" value="C:cytoplasm"/>
    <property type="evidence" value="ECO:0007669"/>
    <property type="project" value="TreeGrafter"/>
</dbReference>
<reference evidence="2" key="1">
    <citation type="submission" date="2021-03" db="EMBL/GenBank/DDBJ databases">
        <authorList>
            <person name="Tagirdzhanova G."/>
        </authorList>
    </citation>
    <scope>NUCLEOTIDE SEQUENCE</scope>
</reference>
<dbReference type="InterPro" id="IPR023213">
    <property type="entry name" value="CAT-like_dom_sf"/>
</dbReference>
<dbReference type="OrthoDB" id="416786at2759"/>
<keyword evidence="3" id="KW-1185">Reference proteome</keyword>
<comment type="caution">
    <text evidence="2">The sequence shown here is derived from an EMBL/GenBank/DDBJ whole genome shotgun (WGS) entry which is preliminary data.</text>
</comment>